<comment type="caution">
    <text evidence="8">The sequence shown here is derived from an EMBL/GenBank/DDBJ whole genome shotgun (WGS) entry which is preliminary data.</text>
</comment>
<dbReference type="PANTHER" id="PTHR30287:SF2">
    <property type="entry name" value="BLL1001 PROTEIN"/>
    <property type="match status" value="1"/>
</dbReference>
<organism evidence="8 9">
    <name type="scientific">Actinoplanes italicus</name>
    <dbReference type="NCBI Taxonomy" id="113567"/>
    <lineage>
        <taxon>Bacteria</taxon>
        <taxon>Bacillati</taxon>
        <taxon>Actinomycetota</taxon>
        <taxon>Actinomycetes</taxon>
        <taxon>Micromonosporales</taxon>
        <taxon>Micromonosporaceae</taxon>
        <taxon>Actinoplanes</taxon>
    </lineage>
</organism>
<feature type="domain" description="ABC3 transporter permease C-terminal" evidence="7">
    <location>
        <begin position="207"/>
        <end position="321"/>
    </location>
</feature>
<evidence type="ECO:0000256" key="6">
    <source>
        <dbReference type="SAM" id="Phobius"/>
    </source>
</evidence>
<keyword evidence="9" id="KW-1185">Reference proteome</keyword>
<evidence type="ECO:0000313" key="8">
    <source>
        <dbReference type="EMBL" id="PRX20433.1"/>
    </source>
</evidence>
<gene>
    <name evidence="8" type="ORF">CLV67_108231</name>
</gene>
<feature type="transmembrane region" description="Helical" evidence="6">
    <location>
        <begin position="647"/>
        <end position="668"/>
    </location>
</feature>
<sequence length="770" mass="79911">MNAGARHTGRGRLAWLGDLLLGVRLSVAGGRSGRLRLALIAVGVGLGVGMLLLLAAAPTAVSAREQRRADRSMGAAVEQPGPDTLLALTVETRFRDEVVRGRILRPEGDRAPVPPGLPRVPTAGEMFVSPALAGLLDGPGGAVLAERWPARVAGTIAPTGLSGPDEVYFYVGSDTLTTEDEAQRIDAHGGEQPSGTDLMIVVLAVVGAAVMLLPVLVLVTTAVRFGSASRDRQLAAIRLVGADSRMTRRIAAGDALIGAALGLAAGGLVFLGLRRVVGALLPSDFSPYVADLRPVPVLLVLILLLVPAGAVLVALSALRRVVIEPLGVVRQSGARRRRLWWRLIPPGAGVVLLYPLLGGMSGEVGDGTRAQLAAGAILLLTGVVVLLPWLVQAVVRPLGRGSVAWQLGVRRLQLDSDTAVRSVSGIAVSVAGIIAVQGLLGASIAATSGSQPPADRFQMVAYTNGADGTGWGAALSGTPGVAEVRTAGYGYLRADPKDQIGVTVRVGDCEVLQQYASLPSCADGDAFQAVQPGWDSTSLDPGATTTVHGADDTAPVSRWAVPADLPTVTLYPGEAGPMSYLATPAALKVRPDLRGLITDAYLVRLDPADPDAVERVRNTMARLAPAAPLQLFGDERIGDQFDGARSVAQACAVLFLLFIGASMLVNVIEQLRERRRLLAVLAAFGTRRRVLSASVLYQVAVPAAIGLLLAVLIGSGLSAVLLAATRAPVEFDWPAIATMTATVAAMIMAVTAAGLPALFRLLTVQELRSE</sequence>
<feature type="transmembrane region" description="Helical" evidence="6">
    <location>
        <begin position="297"/>
        <end position="318"/>
    </location>
</feature>
<keyword evidence="4 6" id="KW-1133">Transmembrane helix</keyword>
<evidence type="ECO:0000256" key="1">
    <source>
        <dbReference type="ARBA" id="ARBA00004651"/>
    </source>
</evidence>
<feature type="domain" description="ABC3 transporter permease C-terminal" evidence="7">
    <location>
        <begin position="652"/>
        <end position="755"/>
    </location>
</feature>
<feature type="transmembrane region" description="Helical" evidence="6">
    <location>
        <begin position="198"/>
        <end position="223"/>
    </location>
</feature>
<evidence type="ECO:0000256" key="4">
    <source>
        <dbReference type="ARBA" id="ARBA00022989"/>
    </source>
</evidence>
<feature type="transmembrane region" description="Helical" evidence="6">
    <location>
        <begin position="255"/>
        <end position="277"/>
    </location>
</feature>
<dbReference type="Pfam" id="PF02687">
    <property type="entry name" value="FtsX"/>
    <property type="match status" value="2"/>
</dbReference>
<feature type="transmembrane region" description="Helical" evidence="6">
    <location>
        <begin position="419"/>
        <end position="440"/>
    </location>
</feature>
<dbReference type="InterPro" id="IPR003838">
    <property type="entry name" value="ABC3_permease_C"/>
</dbReference>
<keyword evidence="5 6" id="KW-0472">Membrane</keyword>
<dbReference type="RefSeq" id="WP_106321018.1">
    <property type="nucleotide sequence ID" value="NZ_BOMO01000180.1"/>
</dbReference>
<proteinExistence type="predicted"/>
<reference evidence="8 9" key="1">
    <citation type="submission" date="2018-03" db="EMBL/GenBank/DDBJ databases">
        <title>Genomic Encyclopedia of Archaeal and Bacterial Type Strains, Phase II (KMG-II): from individual species to whole genera.</title>
        <authorList>
            <person name="Goeker M."/>
        </authorList>
    </citation>
    <scope>NUCLEOTIDE SEQUENCE [LARGE SCALE GENOMIC DNA]</scope>
    <source>
        <strain evidence="8 9">DSM 43146</strain>
    </source>
</reference>
<dbReference type="GO" id="GO:0005886">
    <property type="term" value="C:plasma membrane"/>
    <property type="evidence" value="ECO:0007669"/>
    <property type="project" value="UniProtKB-SubCell"/>
</dbReference>
<dbReference type="PANTHER" id="PTHR30287">
    <property type="entry name" value="MEMBRANE COMPONENT OF PREDICTED ABC SUPERFAMILY METABOLITE UPTAKE TRANSPORTER"/>
    <property type="match status" value="1"/>
</dbReference>
<feature type="transmembrane region" description="Helical" evidence="6">
    <location>
        <begin position="695"/>
        <end position="724"/>
    </location>
</feature>
<accession>A0A2T0KB60</accession>
<evidence type="ECO:0000256" key="2">
    <source>
        <dbReference type="ARBA" id="ARBA00022475"/>
    </source>
</evidence>
<keyword evidence="2" id="KW-1003">Cell membrane</keyword>
<dbReference type="AlphaFoldDB" id="A0A2T0KB60"/>
<protein>
    <submittedName>
        <fullName evidence="8">FtsX-like permease family protein</fullName>
    </submittedName>
</protein>
<dbReference type="InterPro" id="IPR038766">
    <property type="entry name" value="Membrane_comp_ABC_pdt"/>
</dbReference>
<dbReference type="OrthoDB" id="4871813at2"/>
<evidence type="ECO:0000256" key="5">
    <source>
        <dbReference type="ARBA" id="ARBA00023136"/>
    </source>
</evidence>
<feature type="transmembrane region" description="Helical" evidence="6">
    <location>
        <begin position="37"/>
        <end position="57"/>
    </location>
</feature>
<evidence type="ECO:0000256" key="3">
    <source>
        <dbReference type="ARBA" id="ARBA00022692"/>
    </source>
</evidence>
<keyword evidence="3 6" id="KW-0812">Transmembrane</keyword>
<feature type="transmembrane region" description="Helical" evidence="6">
    <location>
        <begin position="339"/>
        <end position="357"/>
    </location>
</feature>
<dbReference type="EMBL" id="PVMZ01000008">
    <property type="protein sequence ID" value="PRX20433.1"/>
    <property type="molecule type" value="Genomic_DNA"/>
</dbReference>
<feature type="transmembrane region" description="Helical" evidence="6">
    <location>
        <begin position="369"/>
        <end position="391"/>
    </location>
</feature>
<name>A0A2T0KB60_9ACTN</name>
<comment type="subcellular location">
    <subcellularLocation>
        <location evidence="1">Cell membrane</location>
        <topology evidence="1">Multi-pass membrane protein</topology>
    </subcellularLocation>
</comment>
<dbReference type="Proteomes" id="UP000239415">
    <property type="component" value="Unassembled WGS sequence"/>
</dbReference>
<evidence type="ECO:0000259" key="7">
    <source>
        <dbReference type="Pfam" id="PF02687"/>
    </source>
</evidence>
<evidence type="ECO:0000313" key="9">
    <source>
        <dbReference type="Proteomes" id="UP000239415"/>
    </source>
</evidence>
<feature type="transmembrane region" description="Helical" evidence="6">
    <location>
        <begin position="736"/>
        <end position="759"/>
    </location>
</feature>